<dbReference type="Pfam" id="PF21366">
    <property type="entry name" value="TRAFD1-XIAF1_ZnF"/>
    <property type="match status" value="1"/>
</dbReference>
<comment type="similarity">
    <text evidence="1">Belongs to the UFD1 family.</text>
</comment>
<organism evidence="7 8">
    <name type="scientific">Syncephalis pseudoplumigaleata</name>
    <dbReference type="NCBI Taxonomy" id="1712513"/>
    <lineage>
        <taxon>Eukaryota</taxon>
        <taxon>Fungi</taxon>
        <taxon>Fungi incertae sedis</taxon>
        <taxon>Zoopagomycota</taxon>
        <taxon>Zoopagomycotina</taxon>
        <taxon>Zoopagomycetes</taxon>
        <taxon>Zoopagales</taxon>
        <taxon>Piptocephalidaceae</taxon>
        <taxon>Syncephalis</taxon>
    </lineage>
</organism>
<dbReference type="PANTHER" id="PTHR12555">
    <property type="entry name" value="UBIQUITIN FUSION DEGRADATON PROTEIN 1"/>
    <property type="match status" value="1"/>
</dbReference>
<name>A0A4P9Z3M2_9FUNG</name>
<dbReference type="InterPro" id="IPR049439">
    <property type="entry name" value="TRAFD1-XIAF1_Znf"/>
</dbReference>
<dbReference type="Pfam" id="PF23580">
    <property type="entry name" value="Znf_XAF1_N"/>
    <property type="match status" value="1"/>
</dbReference>
<dbReference type="OrthoDB" id="193703at2759"/>
<sequence length="639" mass="71510">MPQRSVPWSSVLRVRPIPSGSDKGDRIVLPSSVLPHLLDGDDHHHNNNNNNNDDDDGGSGGAGLSAPPHTPHTTAPYTFELTNEETGRATHAGVLEFSAQEGTVCLPRWMWRSLDVAEDGRIAVRAKQLPKGTWAQLQPLSEQYRHIRDYRAAFEAHLRACHTTLTVGETIAVPYGADVYEFRVRALKPADAIVVVDTDLTVELEGPAQLLSSDDRAREHAAGTGAEEAAPETTLLAVGVPVKDRADIRGRRYYRFVWRKRADMVVRLSVQAGDGDYYVSILDKTPDLLNHTWSNWAGGRERSLHIAARDPAFAENETYFIGVHAFGDKEPFVYTLLVDEHAEAEEEQASTGAASTATYAGEDAEQCARCLAMVPAQAIRLHRGFCERNNVRCEQCGRVTRAGEETDRHWHCRECDECGDIALAEKHRYLMHRLHHCTCGDAYDSAVTLARHRATDCAERLVHCRYCRNLLPRGKLATEPHSRLMGLTEHEAYCGGRTITCAQCQMAVRLHDVKVHMQLHDAAREQRPPPFARCRNDNCTRARADHGPARNVLDLCEACFGPLWSSVDDPDRQKLVMRVARRYHLQLMDGCEKHSCHNEADSRMAAYDVAWLIEALKQCDDDTSKVDTWLRQNAPTPKC</sequence>
<dbReference type="InterPro" id="IPR042299">
    <property type="entry name" value="Ufd1-like_Nn"/>
</dbReference>
<evidence type="ECO:0000313" key="8">
    <source>
        <dbReference type="Proteomes" id="UP000278143"/>
    </source>
</evidence>
<dbReference type="InterPro" id="IPR055417">
    <property type="entry name" value="UFD1_N1"/>
</dbReference>
<evidence type="ECO:0000259" key="6">
    <source>
        <dbReference type="Pfam" id="PF24842"/>
    </source>
</evidence>
<dbReference type="InterPro" id="IPR004854">
    <property type="entry name" value="Ufd1-like"/>
</dbReference>
<dbReference type="GO" id="GO:0031593">
    <property type="term" value="F:polyubiquitin modification-dependent protein binding"/>
    <property type="evidence" value="ECO:0007669"/>
    <property type="project" value="TreeGrafter"/>
</dbReference>
<feature type="domain" description="TRAFD1/XAF1 zinc finger" evidence="5">
    <location>
        <begin position="487"/>
        <end position="516"/>
    </location>
</feature>
<evidence type="ECO:0000313" key="7">
    <source>
        <dbReference type="EMBL" id="RKP27157.1"/>
    </source>
</evidence>
<evidence type="ECO:0000259" key="4">
    <source>
        <dbReference type="Pfam" id="PF03152"/>
    </source>
</evidence>
<dbReference type="InterPro" id="IPR055418">
    <property type="entry name" value="UFD1_N2"/>
</dbReference>
<dbReference type="Proteomes" id="UP000278143">
    <property type="component" value="Unassembled WGS sequence"/>
</dbReference>
<protein>
    <submittedName>
        <fullName evidence="7">Ubiquitin fusion degradation protein UFD1-domain-containing protein</fullName>
    </submittedName>
</protein>
<dbReference type="PANTHER" id="PTHR12555:SF15">
    <property type="entry name" value="FUSION DEGRADATION PROTEIN (UFD1), PUTATIVE (AFU_ORTHOLOGUE AFUA_4G04640)-RELATED"/>
    <property type="match status" value="1"/>
</dbReference>
<dbReference type="Gene3D" id="2.40.40.50">
    <property type="entry name" value="Ubiquitin fusion degradation protein UFD1, N-terminal domain"/>
    <property type="match status" value="1"/>
</dbReference>
<keyword evidence="2" id="KW-0833">Ubl conjugation pathway</keyword>
<gene>
    <name evidence="7" type="ORF">SYNPS1DRAFT_27186</name>
</gene>
<evidence type="ECO:0000256" key="2">
    <source>
        <dbReference type="ARBA" id="ARBA00022786"/>
    </source>
</evidence>
<dbReference type="EMBL" id="KZ989260">
    <property type="protein sequence ID" value="RKP27157.1"/>
    <property type="molecule type" value="Genomic_DNA"/>
</dbReference>
<dbReference type="GO" id="GO:0036503">
    <property type="term" value="P:ERAD pathway"/>
    <property type="evidence" value="ECO:0007669"/>
    <property type="project" value="TreeGrafter"/>
</dbReference>
<dbReference type="Pfam" id="PF03152">
    <property type="entry name" value="UFD1_N1"/>
    <property type="match status" value="1"/>
</dbReference>
<feature type="domain" description="Ubiquitin fusion degradation protein UFD1 N-terminal subdomain 1" evidence="4">
    <location>
        <begin position="72"/>
        <end position="130"/>
    </location>
</feature>
<evidence type="ECO:0000256" key="3">
    <source>
        <dbReference type="SAM" id="MobiDB-lite"/>
    </source>
</evidence>
<feature type="region of interest" description="Disordered" evidence="3">
    <location>
        <begin position="1"/>
        <end position="76"/>
    </location>
</feature>
<dbReference type="Gene3D" id="3.10.330.10">
    <property type="match status" value="1"/>
</dbReference>
<feature type="domain" description="Ubiquitin fusion degradation protein UFD1 N-terminal subdomain 2" evidence="6">
    <location>
        <begin position="131"/>
        <end position="207"/>
    </location>
</feature>
<evidence type="ECO:0000259" key="5">
    <source>
        <dbReference type="Pfam" id="PF21366"/>
    </source>
</evidence>
<reference evidence="8" key="1">
    <citation type="journal article" date="2018" name="Nat. Microbiol.">
        <title>Leveraging single-cell genomics to expand the fungal tree of life.</title>
        <authorList>
            <person name="Ahrendt S.R."/>
            <person name="Quandt C.A."/>
            <person name="Ciobanu D."/>
            <person name="Clum A."/>
            <person name="Salamov A."/>
            <person name="Andreopoulos B."/>
            <person name="Cheng J.F."/>
            <person name="Woyke T."/>
            <person name="Pelin A."/>
            <person name="Henrissat B."/>
            <person name="Reynolds N.K."/>
            <person name="Benny G.L."/>
            <person name="Smith M.E."/>
            <person name="James T.Y."/>
            <person name="Grigoriev I.V."/>
        </authorList>
    </citation>
    <scope>NUCLEOTIDE SEQUENCE [LARGE SCALE GENOMIC DNA]</scope>
    <source>
        <strain evidence="8">Benny S71-1</strain>
    </source>
</reference>
<evidence type="ECO:0000256" key="1">
    <source>
        <dbReference type="ARBA" id="ARBA00006043"/>
    </source>
</evidence>
<dbReference type="Pfam" id="PF24842">
    <property type="entry name" value="UFD1_N2"/>
    <property type="match status" value="1"/>
</dbReference>
<keyword evidence="8" id="KW-1185">Reference proteome</keyword>
<dbReference type="AlphaFoldDB" id="A0A4P9Z3M2"/>
<dbReference type="GO" id="GO:0006511">
    <property type="term" value="P:ubiquitin-dependent protein catabolic process"/>
    <property type="evidence" value="ECO:0007669"/>
    <property type="project" value="InterPro"/>
</dbReference>
<proteinExistence type="inferred from homology"/>
<accession>A0A4P9Z3M2</accession>
<dbReference type="GO" id="GO:0034098">
    <property type="term" value="C:VCP-NPL4-UFD1 AAA ATPase complex"/>
    <property type="evidence" value="ECO:0007669"/>
    <property type="project" value="TreeGrafter"/>
</dbReference>